<evidence type="ECO:0000256" key="5">
    <source>
        <dbReference type="ARBA" id="ARBA00022490"/>
    </source>
</evidence>
<dbReference type="GO" id="GO:1990221">
    <property type="term" value="C:L-cysteine desulfurase complex"/>
    <property type="evidence" value="ECO:0007669"/>
    <property type="project" value="UniProtKB-ARBA"/>
</dbReference>
<evidence type="ECO:0000256" key="10">
    <source>
        <dbReference type="ARBA" id="ARBA00023014"/>
    </source>
</evidence>
<sequence length="399" mass="44344">MRNVYMDYAATTYVKPEVLEEMIPFFTERYGNPSSFYGISRETKMAIDKARSRVAKALNCDQSEVYFTGGGSEADNWAIKGIASAHRKKGNHIITTKIEHHAVLHTCEYLEKNGFEVTYLNVDKEGFIDLEELKNSITDKTILVSIMFANNEIGTIQPIKEIGEICRERKVIFHTDAVQAIGNVTVDVKEMNIDLLSLAGHKIYGPKGIGALYIRKGVRIDNLIHGGGQERARRAGTENTASIVGLGKAIELATDNLEEHSKKLIMLRDRLIEGLLKVPHTRLNGPRGERRLPGNSNITFEFIEGESILLSLDFEGVCASSGSACTSGSLDPSHVLLAIGLPHELAHGSLRLTLGDGSTDEDVDYVLEVVPPIIERLRNMSPLWEDFLKKGEKYYDVQR</sequence>
<reference evidence="12" key="1">
    <citation type="submission" date="2019-08" db="EMBL/GenBank/DDBJ databases">
        <authorList>
            <person name="Kucharzyk K."/>
            <person name="Murdoch R.W."/>
            <person name="Higgins S."/>
            <person name="Loffler F."/>
        </authorList>
    </citation>
    <scope>NUCLEOTIDE SEQUENCE</scope>
</reference>
<accession>A0A644WRF2</accession>
<gene>
    <name evidence="12" type="primary">iscS_18</name>
    <name evidence="12" type="ORF">SDC9_52333</name>
</gene>
<evidence type="ECO:0000256" key="6">
    <source>
        <dbReference type="ARBA" id="ARBA00022679"/>
    </source>
</evidence>
<dbReference type="GO" id="GO:0044571">
    <property type="term" value="P:[2Fe-2S] cluster assembly"/>
    <property type="evidence" value="ECO:0007669"/>
    <property type="project" value="InterPro"/>
</dbReference>
<evidence type="ECO:0000259" key="11">
    <source>
        <dbReference type="Pfam" id="PF00266"/>
    </source>
</evidence>
<keyword evidence="6 12" id="KW-0808">Transferase</keyword>
<evidence type="ECO:0000256" key="3">
    <source>
        <dbReference type="ARBA" id="ARBA00011738"/>
    </source>
</evidence>
<proteinExistence type="inferred from homology"/>
<evidence type="ECO:0000256" key="8">
    <source>
        <dbReference type="ARBA" id="ARBA00022898"/>
    </source>
</evidence>
<feature type="domain" description="Aminotransferase class V" evidence="11">
    <location>
        <begin position="4"/>
        <end position="366"/>
    </location>
</feature>
<dbReference type="GO" id="GO:0051536">
    <property type="term" value="F:iron-sulfur cluster binding"/>
    <property type="evidence" value="ECO:0007669"/>
    <property type="project" value="UniProtKB-KW"/>
</dbReference>
<evidence type="ECO:0000256" key="9">
    <source>
        <dbReference type="ARBA" id="ARBA00023004"/>
    </source>
</evidence>
<dbReference type="GO" id="GO:0046872">
    <property type="term" value="F:metal ion binding"/>
    <property type="evidence" value="ECO:0007669"/>
    <property type="project" value="UniProtKB-KW"/>
</dbReference>
<dbReference type="InterPro" id="IPR000192">
    <property type="entry name" value="Aminotrans_V_dom"/>
</dbReference>
<comment type="similarity">
    <text evidence="2">Belongs to the class-V pyridoxal-phosphate-dependent aminotransferase family. NifS/IscS subfamily.</text>
</comment>
<comment type="subunit">
    <text evidence="3">Homodimer.</text>
</comment>
<evidence type="ECO:0000256" key="4">
    <source>
        <dbReference type="ARBA" id="ARBA00012239"/>
    </source>
</evidence>
<dbReference type="Gene3D" id="3.40.640.10">
    <property type="entry name" value="Type I PLP-dependent aspartate aminotransferase-like (Major domain)"/>
    <property type="match status" value="1"/>
</dbReference>
<dbReference type="Gene3D" id="1.10.260.50">
    <property type="match status" value="1"/>
</dbReference>
<dbReference type="NCBIfam" id="NF002806">
    <property type="entry name" value="PRK02948.1"/>
    <property type="match status" value="1"/>
</dbReference>
<dbReference type="FunFam" id="3.40.640.10:FF:000003">
    <property type="entry name" value="Cysteine desulfurase IscS"/>
    <property type="match status" value="1"/>
</dbReference>
<evidence type="ECO:0000313" key="12">
    <source>
        <dbReference type="EMBL" id="MPM06038.1"/>
    </source>
</evidence>
<dbReference type="PANTHER" id="PTHR11601:SF34">
    <property type="entry name" value="CYSTEINE DESULFURASE"/>
    <property type="match status" value="1"/>
</dbReference>
<dbReference type="HAMAP" id="MF_00331">
    <property type="entry name" value="Cys_desulf_IscS"/>
    <property type="match status" value="1"/>
</dbReference>
<protein>
    <recommendedName>
        <fullName evidence="4">cysteine desulfurase</fullName>
        <ecNumber evidence="4">2.8.1.7</ecNumber>
    </recommendedName>
</protein>
<keyword evidence="7" id="KW-0479">Metal-binding</keyword>
<dbReference type="SUPFAM" id="SSF53383">
    <property type="entry name" value="PLP-dependent transferases"/>
    <property type="match status" value="1"/>
</dbReference>
<dbReference type="GO" id="GO:0006520">
    <property type="term" value="P:amino acid metabolic process"/>
    <property type="evidence" value="ECO:0007669"/>
    <property type="project" value="InterPro"/>
</dbReference>
<dbReference type="AlphaFoldDB" id="A0A644WRF2"/>
<dbReference type="InterPro" id="IPR017772">
    <property type="entry name" value="Cys_deSase_NifS_bac/arc"/>
</dbReference>
<dbReference type="PANTHER" id="PTHR11601">
    <property type="entry name" value="CYSTEINE DESULFURYLASE FAMILY MEMBER"/>
    <property type="match status" value="1"/>
</dbReference>
<dbReference type="InterPro" id="IPR020578">
    <property type="entry name" value="Aminotrans_V_PyrdxlP_BS"/>
</dbReference>
<dbReference type="Gene3D" id="3.90.1150.10">
    <property type="entry name" value="Aspartate Aminotransferase, domain 1"/>
    <property type="match status" value="1"/>
</dbReference>
<evidence type="ECO:0000256" key="7">
    <source>
        <dbReference type="ARBA" id="ARBA00022723"/>
    </source>
</evidence>
<keyword evidence="8" id="KW-0663">Pyridoxal phosphate</keyword>
<evidence type="ECO:0000256" key="1">
    <source>
        <dbReference type="ARBA" id="ARBA00001933"/>
    </source>
</evidence>
<dbReference type="EMBL" id="VSSQ01001190">
    <property type="protein sequence ID" value="MPM06038.1"/>
    <property type="molecule type" value="Genomic_DNA"/>
</dbReference>
<dbReference type="PIRSF" id="PIRSF005572">
    <property type="entry name" value="NifS"/>
    <property type="match status" value="1"/>
</dbReference>
<keyword evidence="5" id="KW-0963">Cytoplasm</keyword>
<name>A0A644WRF2_9ZZZZ</name>
<dbReference type="GO" id="GO:0030170">
    <property type="term" value="F:pyridoxal phosphate binding"/>
    <property type="evidence" value="ECO:0007669"/>
    <property type="project" value="InterPro"/>
</dbReference>
<keyword evidence="10" id="KW-0411">Iron-sulfur</keyword>
<evidence type="ECO:0000256" key="2">
    <source>
        <dbReference type="ARBA" id="ARBA00006490"/>
    </source>
</evidence>
<comment type="caution">
    <text evidence="12">The sequence shown here is derived from an EMBL/GenBank/DDBJ whole genome shotgun (WGS) entry which is preliminary data.</text>
</comment>
<dbReference type="NCBIfam" id="TIGR03402">
    <property type="entry name" value="FeS_nifS"/>
    <property type="match status" value="1"/>
</dbReference>
<dbReference type="EC" id="2.8.1.7" evidence="4"/>
<keyword evidence="9" id="KW-0408">Iron</keyword>
<dbReference type="InterPro" id="IPR015421">
    <property type="entry name" value="PyrdxlP-dep_Trfase_major"/>
</dbReference>
<dbReference type="InterPro" id="IPR016454">
    <property type="entry name" value="Cysteine_dSase"/>
</dbReference>
<dbReference type="GO" id="GO:0031071">
    <property type="term" value="F:cysteine desulfurase activity"/>
    <property type="evidence" value="ECO:0007669"/>
    <property type="project" value="UniProtKB-EC"/>
</dbReference>
<dbReference type="Pfam" id="PF00266">
    <property type="entry name" value="Aminotran_5"/>
    <property type="match status" value="1"/>
</dbReference>
<dbReference type="PROSITE" id="PS00595">
    <property type="entry name" value="AA_TRANSFER_CLASS_5"/>
    <property type="match status" value="1"/>
</dbReference>
<dbReference type="InterPro" id="IPR015422">
    <property type="entry name" value="PyrdxlP-dep_Trfase_small"/>
</dbReference>
<dbReference type="InterPro" id="IPR010240">
    <property type="entry name" value="Cys_deSase_IscS"/>
</dbReference>
<organism evidence="12">
    <name type="scientific">bioreactor metagenome</name>
    <dbReference type="NCBI Taxonomy" id="1076179"/>
    <lineage>
        <taxon>unclassified sequences</taxon>
        <taxon>metagenomes</taxon>
        <taxon>ecological metagenomes</taxon>
    </lineage>
</organism>
<dbReference type="InterPro" id="IPR015424">
    <property type="entry name" value="PyrdxlP-dep_Trfase"/>
</dbReference>
<comment type="cofactor">
    <cofactor evidence="1">
        <name>pyridoxal 5'-phosphate</name>
        <dbReference type="ChEBI" id="CHEBI:597326"/>
    </cofactor>
</comment>